<keyword evidence="7" id="KW-0653">Protein transport</keyword>
<evidence type="ECO:0000256" key="2">
    <source>
        <dbReference type="ARBA" id="ARBA00022448"/>
    </source>
</evidence>
<feature type="transmembrane region" description="Helical" evidence="11">
    <location>
        <begin position="198"/>
        <end position="219"/>
    </location>
</feature>
<keyword evidence="2" id="KW-0813">Transport</keyword>
<dbReference type="PROSITE" id="PS50893">
    <property type="entry name" value="ABC_TRANSPORTER_2"/>
    <property type="match status" value="1"/>
</dbReference>
<feature type="domain" description="Peptidase C39" evidence="14">
    <location>
        <begin position="13"/>
        <end position="132"/>
    </location>
</feature>
<dbReference type="Proteomes" id="UP000293874">
    <property type="component" value="Unassembled WGS sequence"/>
</dbReference>
<evidence type="ECO:0000256" key="8">
    <source>
        <dbReference type="ARBA" id="ARBA00022989"/>
    </source>
</evidence>
<comment type="subcellular location">
    <subcellularLocation>
        <location evidence="1">Cell membrane</location>
        <topology evidence="1">Multi-pass membrane protein</topology>
    </subcellularLocation>
</comment>
<dbReference type="RefSeq" id="WP_130538901.1">
    <property type="nucleotide sequence ID" value="NZ_CP042431.1"/>
</dbReference>
<evidence type="ECO:0000256" key="11">
    <source>
        <dbReference type="SAM" id="Phobius"/>
    </source>
</evidence>
<feature type="domain" description="ABC transmembrane type-1" evidence="13">
    <location>
        <begin position="164"/>
        <end position="444"/>
    </location>
</feature>
<name>A0A4Q7N2S4_9BACT</name>
<dbReference type="InterPro" id="IPR022514">
    <property type="entry name" value="NHPM_micro_ABC1"/>
</dbReference>
<dbReference type="Pfam" id="PF03412">
    <property type="entry name" value="Peptidase_C39"/>
    <property type="match status" value="1"/>
</dbReference>
<feature type="transmembrane region" description="Helical" evidence="11">
    <location>
        <begin position="387"/>
        <end position="406"/>
    </location>
</feature>
<feature type="transmembrane region" description="Helical" evidence="11">
    <location>
        <begin position="272"/>
        <end position="294"/>
    </location>
</feature>
<dbReference type="OrthoDB" id="9760358at2"/>
<dbReference type="NCBIfam" id="TIGR03796">
    <property type="entry name" value="NHLM_micro_ABC1"/>
    <property type="match status" value="1"/>
</dbReference>
<accession>A0A4Q7N2S4</accession>
<dbReference type="PANTHER" id="PTHR24221:SF654">
    <property type="entry name" value="ATP-BINDING CASSETTE SUB-FAMILY B MEMBER 6"/>
    <property type="match status" value="1"/>
</dbReference>
<gene>
    <name evidence="15" type="ORF">EV199_0283</name>
</gene>
<dbReference type="InterPro" id="IPR027417">
    <property type="entry name" value="P-loop_NTPase"/>
</dbReference>
<dbReference type="InterPro" id="IPR017871">
    <property type="entry name" value="ABC_transporter-like_CS"/>
</dbReference>
<evidence type="ECO:0000256" key="10">
    <source>
        <dbReference type="ARBA" id="ARBA00043264"/>
    </source>
</evidence>
<evidence type="ECO:0000259" key="13">
    <source>
        <dbReference type="PROSITE" id="PS50929"/>
    </source>
</evidence>
<dbReference type="GO" id="GO:0005524">
    <property type="term" value="F:ATP binding"/>
    <property type="evidence" value="ECO:0007669"/>
    <property type="project" value="UniProtKB-KW"/>
</dbReference>
<dbReference type="PANTHER" id="PTHR24221">
    <property type="entry name" value="ATP-BINDING CASSETTE SUB-FAMILY B"/>
    <property type="match status" value="1"/>
</dbReference>
<organism evidence="15 16">
    <name type="scientific">Pseudobacter ginsenosidimutans</name>
    <dbReference type="NCBI Taxonomy" id="661488"/>
    <lineage>
        <taxon>Bacteria</taxon>
        <taxon>Pseudomonadati</taxon>
        <taxon>Bacteroidota</taxon>
        <taxon>Chitinophagia</taxon>
        <taxon>Chitinophagales</taxon>
        <taxon>Chitinophagaceae</taxon>
        <taxon>Pseudobacter</taxon>
    </lineage>
</organism>
<dbReference type="Gene3D" id="3.90.70.10">
    <property type="entry name" value="Cysteine proteinases"/>
    <property type="match status" value="1"/>
</dbReference>
<keyword evidence="10" id="KW-0080">Bacteriocin transport</keyword>
<feature type="transmembrane region" description="Helical" evidence="11">
    <location>
        <begin position="162"/>
        <end position="186"/>
    </location>
</feature>
<keyword evidence="3" id="KW-1003">Cell membrane</keyword>
<evidence type="ECO:0000256" key="1">
    <source>
        <dbReference type="ARBA" id="ARBA00004651"/>
    </source>
</evidence>
<dbReference type="GO" id="GO:0005886">
    <property type="term" value="C:plasma membrane"/>
    <property type="evidence" value="ECO:0007669"/>
    <property type="project" value="UniProtKB-SubCell"/>
</dbReference>
<dbReference type="AlphaFoldDB" id="A0A4Q7N2S4"/>
<evidence type="ECO:0000259" key="14">
    <source>
        <dbReference type="PROSITE" id="PS50990"/>
    </source>
</evidence>
<dbReference type="GO" id="GO:0140359">
    <property type="term" value="F:ABC-type transporter activity"/>
    <property type="evidence" value="ECO:0007669"/>
    <property type="project" value="InterPro"/>
</dbReference>
<evidence type="ECO:0000256" key="4">
    <source>
        <dbReference type="ARBA" id="ARBA00022692"/>
    </source>
</evidence>
<dbReference type="SMART" id="SM00382">
    <property type="entry name" value="AAA"/>
    <property type="match status" value="1"/>
</dbReference>
<dbReference type="SUPFAM" id="SSF52540">
    <property type="entry name" value="P-loop containing nucleoside triphosphate hydrolases"/>
    <property type="match status" value="1"/>
</dbReference>
<dbReference type="GO" id="GO:0006508">
    <property type="term" value="P:proteolysis"/>
    <property type="evidence" value="ECO:0007669"/>
    <property type="project" value="InterPro"/>
</dbReference>
<evidence type="ECO:0000313" key="15">
    <source>
        <dbReference type="EMBL" id="RZS74435.1"/>
    </source>
</evidence>
<dbReference type="InterPro" id="IPR036640">
    <property type="entry name" value="ABC1_TM_sf"/>
</dbReference>
<keyword evidence="6 15" id="KW-0067">ATP-binding</keyword>
<dbReference type="PROSITE" id="PS50990">
    <property type="entry name" value="PEPTIDASE_C39"/>
    <property type="match status" value="1"/>
</dbReference>
<dbReference type="InterPro" id="IPR039421">
    <property type="entry name" value="Type_1_exporter"/>
</dbReference>
<dbReference type="GO" id="GO:0034040">
    <property type="term" value="F:ATPase-coupled lipid transmembrane transporter activity"/>
    <property type="evidence" value="ECO:0007669"/>
    <property type="project" value="TreeGrafter"/>
</dbReference>
<evidence type="ECO:0000259" key="12">
    <source>
        <dbReference type="PROSITE" id="PS50893"/>
    </source>
</evidence>
<dbReference type="GO" id="GO:0015031">
    <property type="term" value="P:protein transport"/>
    <property type="evidence" value="ECO:0007669"/>
    <property type="project" value="UniProtKB-KW"/>
</dbReference>
<reference evidence="15 16" key="1">
    <citation type="submission" date="2019-02" db="EMBL/GenBank/DDBJ databases">
        <title>Genomic Encyclopedia of Type Strains, Phase IV (KMG-IV): sequencing the most valuable type-strain genomes for metagenomic binning, comparative biology and taxonomic classification.</title>
        <authorList>
            <person name="Goeker M."/>
        </authorList>
    </citation>
    <scope>NUCLEOTIDE SEQUENCE [LARGE SCALE GENOMIC DNA]</scope>
    <source>
        <strain evidence="15 16">DSM 18116</strain>
    </source>
</reference>
<evidence type="ECO:0000256" key="5">
    <source>
        <dbReference type="ARBA" id="ARBA00022741"/>
    </source>
</evidence>
<dbReference type="Gene3D" id="3.40.50.300">
    <property type="entry name" value="P-loop containing nucleotide triphosphate hydrolases"/>
    <property type="match status" value="1"/>
</dbReference>
<comment type="caution">
    <text evidence="15">The sequence shown here is derived from an EMBL/GenBank/DDBJ whole genome shotgun (WGS) entry which is preliminary data.</text>
</comment>
<feature type="transmembrane region" description="Helical" evidence="11">
    <location>
        <begin position="301"/>
        <end position="320"/>
    </location>
</feature>
<dbReference type="GO" id="GO:0043213">
    <property type="term" value="P:bacteriocin transport"/>
    <property type="evidence" value="ECO:0007669"/>
    <property type="project" value="UniProtKB-KW"/>
</dbReference>
<feature type="domain" description="ABC transporter" evidence="12">
    <location>
        <begin position="480"/>
        <end position="713"/>
    </location>
</feature>
<dbReference type="InterPro" id="IPR003593">
    <property type="entry name" value="AAA+_ATPase"/>
</dbReference>
<keyword evidence="16" id="KW-1185">Reference proteome</keyword>
<evidence type="ECO:0000256" key="3">
    <source>
        <dbReference type="ARBA" id="ARBA00022475"/>
    </source>
</evidence>
<dbReference type="SUPFAM" id="SSF90123">
    <property type="entry name" value="ABC transporter transmembrane region"/>
    <property type="match status" value="1"/>
</dbReference>
<dbReference type="EMBL" id="SGXA01000001">
    <property type="protein sequence ID" value="RZS74435.1"/>
    <property type="molecule type" value="Genomic_DNA"/>
</dbReference>
<keyword evidence="8 11" id="KW-1133">Transmembrane helix</keyword>
<evidence type="ECO:0000313" key="16">
    <source>
        <dbReference type="Proteomes" id="UP000293874"/>
    </source>
</evidence>
<dbReference type="Pfam" id="PF00664">
    <property type="entry name" value="ABC_membrane"/>
    <property type="match status" value="1"/>
</dbReference>
<evidence type="ECO:0000256" key="7">
    <source>
        <dbReference type="ARBA" id="ARBA00022927"/>
    </source>
</evidence>
<dbReference type="PROSITE" id="PS00211">
    <property type="entry name" value="ABC_TRANSPORTER_1"/>
    <property type="match status" value="1"/>
</dbReference>
<evidence type="ECO:0000256" key="6">
    <source>
        <dbReference type="ARBA" id="ARBA00022840"/>
    </source>
</evidence>
<dbReference type="GO" id="GO:0016887">
    <property type="term" value="F:ATP hydrolysis activity"/>
    <property type="evidence" value="ECO:0007669"/>
    <property type="project" value="InterPro"/>
</dbReference>
<proteinExistence type="predicted"/>
<keyword evidence="4 11" id="KW-0812">Transmembrane</keyword>
<dbReference type="Gene3D" id="1.20.1560.10">
    <property type="entry name" value="ABC transporter type 1, transmembrane domain"/>
    <property type="match status" value="1"/>
</dbReference>
<dbReference type="GO" id="GO:0008233">
    <property type="term" value="F:peptidase activity"/>
    <property type="evidence" value="ECO:0007669"/>
    <property type="project" value="InterPro"/>
</dbReference>
<dbReference type="InterPro" id="IPR011527">
    <property type="entry name" value="ABC1_TM_dom"/>
</dbReference>
<dbReference type="FunFam" id="3.40.50.300:FF:000299">
    <property type="entry name" value="ABC transporter ATP-binding protein/permease"/>
    <property type="match status" value="1"/>
</dbReference>
<keyword evidence="9 11" id="KW-0472">Membrane</keyword>
<keyword evidence="5" id="KW-0547">Nucleotide-binding</keyword>
<evidence type="ECO:0000256" key="9">
    <source>
        <dbReference type="ARBA" id="ARBA00023136"/>
    </source>
</evidence>
<dbReference type="InterPro" id="IPR003439">
    <property type="entry name" value="ABC_transporter-like_ATP-bd"/>
</dbReference>
<dbReference type="InterPro" id="IPR005074">
    <property type="entry name" value="Peptidase_C39"/>
</dbReference>
<protein>
    <submittedName>
        <fullName evidence="15">NHLM bacteriocin system ABC transporter peptidase/ATP-binding protein</fullName>
    </submittedName>
</protein>
<dbReference type="Pfam" id="PF00005">
    <property type="entry name" value="ABC_tran"/>
    <property type="match status" value="1"/>
</dbReference>
<dbReference type="PROSITE" id="PS50929">
    <property type="entry name" value="ABC_TM1F"/>
    <property type="match status" value="1"/>
</dbReference>
<sequence length="715" mass="79344">MSARRVNTPVLLQMEAVECGAASLGIICSYFGSYLPLEQLRTICGVSRDGTSAKNIVVAARTLGMKAQGFKKTAQQALALPFPFIVFWESNHFLVVEGATENKVFLNDPALGKIWVTPEEFAGSYSGVVLQLEPAEGFKKQGAPFNVTQKIWELLSGSKRTLYFLLFAGLLALAPALVIPSITRIFIDFVLIQNNTFWLVPIMVSLGAAILINAALMMIQQTVIRRLNTKLSVLLAYRLLVKIFHLPMSFYQQRSKAEISSRVEFANLVAESLTGSLLSTVVSLLSSLFFLGVMFVYSVKLALICLVIAAVTMRLFYWLGLRRNAVYNRFVKDSSSLSGVSYTGLQAIESIKSSARENEFFRKWAGFHARYLISSQQTRLHTTVSRALPGLLSLVNLGLILLIGGYEVMKGDLSVGLLLTFTVLFQQFFVPVQRVADSSSELSMLGSYFRSLYDILHYPDKENTRQLTPSVVAEQLSGAISLQALSFGYNQMAPPIINDISLQIPRGQSFAFIGLSGSGKSTLAKLITGLYEPWKGSVQFDGKDLEQLPKALRTASIGMVDQEIELFAGTVKDVLTFWDESIAMEHIIHACRLAEIHDVISKRPGGYFSQLHEGGRNFSGGERQRMEIARALIKKPRILVLDEATSALDPETEFRICQNIKGLGITLVIIAHRLSTIRDCDQIIVLNRGVIEHRGTHEVLLRDSPLYQQFLKETE</sequence>